<name>A0A917AZL6_9MICO</name>
<evidence type="ECO:0000313" key="1">
    <source>
        <dbReference type="EMBL" id="GGF11354.1"/>
    </source>
</evidence>
<comment type="caution">
    <text evidence="1">The sequence shown here is derived from an EMBL/GenBank/DDBJ whole genome shotgun (WGS) entry which is preliminary data.</text>
</comment>
<keyword evidence="2" id="KW-1185">Reference proteome</keyword>
<dbReference type="EMBL" id="BMGP01000001">
    <property type="protein sequence ID" value="GGF11354.1"/>
    <property type="molecule type" value="Genomic_DNA"/>
</dbReference>
<gene>
    <name evidence="1" type="ORF">GCM10011399_01480</name>
</gene>
<protein>
    <submittedName>
        <fullName evidence="1">Uncharacterized protein</fullName>
    </submittedName>
</protein>
<organism evidence="1 2">
    <name type="scientific">Subtercola lobariae</name>
    <dbReference type="NCBI Taxonomy" id="1588641"/>
    <lineage>
        <taxon>Bacteria</taxon>
        <taxon>Bacillati</taxon>
        <taxon>Actinomycetota</taxon>
        <taxon>Actinomycetes</taxon>
        <taxon>Micrococcales</taxon>
        <taxon>Microbacteriaceae</taxon>
        <taxon>Subtercola</taxon>
    </lineage>
</organism>
<proteinExistence type="predicted"/>
<reference evidence="1 2" key="1">
    <citation type="journal article" date="2014" name="Int. J. Syst. Evol. Microbiol.">
        <title>Complete genome sequence of Corynebacterium casei LMG S-19264T (=DSM 44701T), isolated from a smear-ripened cheese.</title>
        <authorList>
            <consortium name="US DOE Joint Genome Institute (JGI-PGF)"/>
            <person name="Walter F."/>
            <person name="Albersmeier A."/>
            <person name="Kalinowski J."/>
            <person name="Ruckert C."/>
        </authorList>
    </citation>
    <scope>NUCLEOTIDE SEQUENCE [LARGE SCALE GENOMIC DNA]</scope>
    <source>
        <strain evidence="1 2">CGMCC 1.12976</strain>
    </source>
</reference>
<sequence>MNHTIAPPTDFPECITLSPRGETFIEQLGVALIVGTVSTHQLSPALLQFWEFGVRQGERNKRPEIDQANADANRLYALHFNPRTILKVGLPFPELENIREAMYAEGGSYGGRAA</sequence>
<dbReference type="Proteomes" id="UP000598775">
    <property type="component" value="Unassembled WGS sequence"/>
</dbReference>
<dbReference type="AlphaFoldDB" id="A0A917AZL6"/>
<accession>A0A917AZL6</accession>
<dbReference type="RefSeq" id="WP_188672167.1">
    <property type="nucleotide sequence ID" value="NZ_BMGP01000001.1"/>
</dbReference>
<evidence type="ECO:0000313" key="2">
    <source>
        <dbReference type="Proteomes" id="UP000598775"/>
    </source>
</evidence>